<dbReference type="OrthoDB" id="442921at2759"/>
<dbReference type="STRING" id="1230097.A0A423WJK2"/>
<proteinExistence type="predicted"/>
<dbReference type="PROSITE" id="PS50053">
    <property type="entry name" value="UBIQUITIN_2"/>
    <property type="match status" value="1"/>
</dbReference>
<feature type="compositionally biased region" description="Acidic residues" evidence="1">
    <location>
        <begin position="82"/>
        <end position="91"/>
    </location>
</feature>
<sequence length="103" mass="11704">MSPYRQEDRPPTGQQRPEAPARPEQLTVKVTDNNNNETLFKVKRSTKLGKLMVYFCERQGKVLDSVRFLLDGKRVQPTDTPDTLEMEDGDTLEVHQEQQGGSG</sequence>
<dbReference type="PANTHER" id="PTHR10562">
    <property type="entry name" value="SMALL UBIQUITIN-RELATED MODIFIER"/>
    <property type="match status" value="1"/>
</dbReference>
<protein>
    <recommendedName>
        <fullName evidence="2">Ubiquitin-like domain-containing protein</fullName>
    </recommendedName>
</protein>
<dbReference type="AlphaFoldDB" id="A0A423WJK2"/>
<name>A0A423WJK2_9PEZI</name>
<evidence type="ECO:0000313" key="4">
    <source>
        <dbReference type="Proteomes" id="UP000285146"/>
    </source>
</evidence>
<organism evidence="3 4">
    <name type="scientific">Cytospora leucostoma</name>
    <dbReference type="NCBI Taxonomy" id="1230097"/>
    <lineage>
        <taxon>Eukaryota</taxon>
        <taxon>Fungi</taxon>
        <taxon>Dikarya</taxon>
        <taxon>Ascomycota</taxon>
        <taxon>Pezizomycotina</taxon>
        <taxon>Sordariomycetes</taxon>
        <taxon>Sordariomycetidae</taxon>
        <taxon>Diaporthales</taxon>
        <taxon>Cytosporaceae</taxon>
        <taxon>Cytospora</taxon>
    </lineage>
</organism>
<evidence type="ECO:0000256" key="1">
    <source>
        <dbReference type="SAM" id="MobiDB-lite"/>
    </source>
</evidence>
<dbReference type="InParanoid" id="A0A423WJK2"/>
<reference evidence="3 4" key="1">
    <citation type="submission" date="2015-09" db="EMBL/GenBank/DDBJ databases">
        <title>Host preference determinants of Valsa canker pathogens revealed by comparative genomics.</title>
        <authorList>
            <person name="Yin Z."/>
            <person name="Huang L."/>
        </authorList>
    </citation>
    <scope>NUCLEOTIDE SEQUENCE [LARGE SCALE GENOMIC DNA]</scope>
    <source>
        <strain evidence="3 4">SXYLt</strain>
    </source>
</reference>
<dbReference type="SMART" id="SM00213">
    <property type="entry name" value="UBQ"/>
    <property type="match status" value="1"/>
</dbReference>
<accession>A0A423WJK2</accession>
<comment type="caution">
    <text evidence="3">The sequence shown here is derived from an EMBL/GenBank/DDBJ whole genome shotgun (WGS) entry which is preliminary data.</text>
</comment>
<dbReference type="Proteomes" id="UP000285146">
    <property type="component" value="Unassembled WGS sequence"/>
</dbReference>
<gene>
    <name evidence="3" type="ORF">VPNG_07214</name>
</gene>
<dbReference type="Pfam" id="PF11976">
    <property type="entry name" value="Rad60-SLD"/>
    <property type="match status" value="1"/>
</dbReference>
<evidence type="ECO:0000313" key="3">
    <source>
        <dbReference type="EMBL" id="ROW03604.1"/>
    </source>
</evidence>
<feature type="region of interest" description="Disordered" evidence="1">
    <location>
        <begin position="1"/>
        <end position="26"/>
    </location>
</feature>
<feature type="domain" description="Ubiquitin-like" evidence="2">
    <location>
        <begin position="24"/>
        <end position="101"/>
    </location>
</feature>
<keyword evidence="4" id="KW-1185">Reference proteome</keyword>
<evidence type="ECO:0000259" key="2">
    <source>
        <dbReference type="PROSITE" id="PS50053"/>
    </source>
</evidence>
<dbReference type="InterPro" id="IPR022617">
    <property type="entry name" value="Rad60/SUMO-like_dom"/>
</dbReference>
<dbReference type="FunCoup" id="A0A423WJK2">
    <property type="interactions" value="1047"/>
</dbReference>
<dbReference type="InterPro" id="IPR000626">
    <property type="entry name" value="Ubiquitin-like_dom"/>
</dbReference>
<dbReference type="SUPFAM" id="SSF54236">
    <property type="entry name" value="Ubiquitin-like"/>
    <property type="match status" value="1"/>
</dbReference>
<dbReference type="InterPro" id="IPR029071">
    <property type="entry name" value="Ubiquitin-like_domsf"/>
</dbReference>
<dbReference type="EMBL" id="LKEB01000049">
    <property type="protein sequence ID" value="ROW03604.1"/>
    <property type="molecule type" value="Genomic_DNA"/>
</dbReference>
<feature type="compositionally biased region" description="Basic and acidic residues" evidence="1">
    <location>
        <begin position="1"/>
        <end position="10"/>
    </location>
</feature>
<dbReference type="Gene3D" id="3.10.20.90">
    <property type="entry name" value="Phosphatidylinositol 3-kinase Catalytic Subunit, Chain A, domain 1"/>
    <property type="match status" value="1"/>
</dbReference>
<feature type="region of interest" description="Disordered" evidence="1">
    <location>
        <begin position="74"/>
        <end position="103"/>
    </location>
</feature>